<organism evidence="1 2">
    <name type="scientific">Gigaspora margarita</name>
    <dbReference type="NCBI Taxonomy" id="4874"/>
    <lineage>
        <taxon>Eukaryota</taxon>
        <taxon>Fungi</taxon>
        <taxon>Fungi incertae sedis</taxon>
        <taxon>Mucoromycota</taxon>
        <taxon>Glomeromycotina</taxon>
        <taxon>Glomeromycetes</taxon>
        <taxon>Diversisporales</taxon>
        <taxon>Gigasporaceae</taxon>
        <taxon>Gigaspora</taxon>
    </lineage>
</organism>
<keyword evidence="2" id="KW-1185">Reference proteome</keyword>
<reference evidence="1 2" key="1">
    <citation type="journal article" date="2019" name="Environ. Microbiol.">
        <title>At the nexus of three kingdoms: the genome of the mycorrhizal fungus Gigaspora margarita provides insights into plant, endobacterial and fungal interactions.</title>
        <authorList>
            <person name="Venice F."/>
            <person name="Ghignone S."/>
            <person name="Salvioli di Fossalunga A."/>
            <person name="Amselem J."/>
            <person name="Novero M."/>
            <person name="Xianan X."/>
            <person name="Sedzielewska Toro K."/>
            <person name="Morin E."/>
            <person name="Lipzen A."/>
            <person name="Grigoriev I.V."/>
            <person name="Henrissat B."/>
            <person name="Martin F.M."/>
            <person name="Bonfante P."/>
        </authorList>
    </citation>
    <scope>NUCLEOTIDE SEQUENCE [LARGE SCALE GENOMIC DNA]</scope>
    <source>
        <strain evidence="1 2">BEG34</strain>
    </source>
</reference>
<dbReference type="OrthoDB" id="2447531at2759"/>
<sequence length="133" mass="15341">MDLTYKFIQGEINMFELNEYDENLQLNWIEFYNQPWVLASLNRHYSQIDITIWCIAGETTNVAKSAHADINHEGKGLNLINAIEKALRFDNRKFMICTVQDKYGVAKTGRNNGPVAKATQLGFRAWLKIWACP</sequence>
<accession>A0A8H4EIG3</accession>
<gene>
    <name evidence="1" type="ORF">F8M41_022124</name>
</gene>
<dbReference type="EMBL" id="WTPW01000674">
    <property type="protein sequence ID" value="KAF0489081.1"/>
    <property type="molecule type" value="Genomic_DNA"/>
</dbReference>
<evidence type="ECO:0000313" key="1">
    <source>
        <dbReference type="EMBL" id="KAF0489081.1"/>
    </source>
</evidence>
<protein>
    <submittedName>
        <fullName evidence="1">Cobalamin biosynthesis protein cobt</fullName>
    </submittedName>
</protein>
<dbReference type="Proteomes" id="UP000439903">
    <property type="component" value="Unassembled WGS sequence"/>
</dbReference>
<evidence type="ECO:0000313" key="2">
    <source>
        <dbReference type="Proteomes" id="UP000439903"/>
    </source>
</evidence>
<dbReference type="AlphaFoldDB" id="A0A8H4EIG3"/>
<name>A0A8H4EIG3_GIGMA</name>
<comment type="caution">
    <text evidence="1">The sequence shown here is derived from an EMBL/GenBank/DDBJ whole genome shotgun (WGS) entry which is preliminary data.</text>
</comment>
<proteinExistence type="predicted"/>